<dbReference type="GO" id="GO:0016779">
    <property type="term" value="F:nucleotidyltransferase activity"/>
    <property type="evidence" value="ECO:0007669"/>
    <property type="project" value="UniProtKB-KW"/>
</dbReference>
<gene>
    <name evidence="2" type="ORF">IAC94_02905</name>
</gene>
<comment type="caution">
    <text evidence="2">The sequence shown here is derived from an EMBL/GenBank/DDBJ whole genome shotgun (WGS) entry which is preliminary data.</text>
</comment>
<dbReference type="PANTHER" id="PTHR43267:SF1">
    <property type="entry name" value="TRNA THREONYLCARBAMOYLADENOSINE DEHYDRATASE"/>
    <property type="match status" value="1"/>
</dbReference>
<dbReference type="Proteomes" id="UP000886744">
    <property type="component" value="Unassembled WGS sequence"/>
</dbReference>
<reference evidence="2" key="2">
    <citation type="journal article" date="2021" name="PeerJ">
        <title>Extensive microbial diversity within the chicken gut microbiome revealed by metagenomics and culture.</title>
        <authorList>
            <person name="Gilroy R."/>
            <person name="Ravi A."/>
            <person name="Getino M."/>
            <person name="Pursley I."/>
            <person name="Horton D.L."/>
            <person name="Alikhan N.F."/>
            <person name="Baker D."/>
            <person name="Gharbi K."/>
            <person name="Hall N."/>
            <person name="Watson M."/>
            <person name="Adriaenssens E.M."/>
            <person name="Foster-Nyarko E."/>
            <person name="Jarju S."/>
            <person name="Secka A."/>
            <person name="Antonio M."/>
            <person name="Oren A."/>
            <person name="Chaudhuri R.R."/>
            <person name="La Ragione R."/>
            <person name="Hildebrand F."/>
            <person name="Pallen M.J."/>
        </authorList>
    </citation>
    <scope>NUCLEOTIDE SEQUENCE</scope>
    <source>
        <strain evidence="2">ChiHjej13B12-12457</strain>
    </source>
</reference>
<accession>A0A9D1E0R6</accession>
<dbReference type="GO" id="GO:0061503">
    <property type="term" value="F:tRNA threonylcarbamoyladenosine dehydratase"/>
    <property type="evidence" value="ECO:0007669"/>
    <property type="project" value="TreeGrafter"/>
</dbReference>
<dbReference type="InterPro" id="IPR045886">
    <property type="entry name" value="ThiF/MoeB/HesA"/>
</dbReference>
<name>A0A9D1E0R6_9BACT</name>
<dbReference type="Gene3D" id="3.40.50.720">
    <property type="entry name" value="NAD(P)-binding Rossmann-like Domain"/>
    <property type="match status" value="1"/>
</dbReference>
<dbReference type="GO" id="GO:0061504">
    <property type="term" value="P:cyclic threonylcarbamoyladenosine biosynthetic process"/>
    <property type="evidence" value="ECO:0007669"/>
    <property type="project" value="TreeGrafter"/>
</dbReference>
<dbReference type="EMBL" id="DVHI01000036">
    <property type="protein sequence ID" value="HIR62458.1"/>
    <property type="molecule type" value="Genomic_DNA"/>
</dbReference>
<dbReference type="InterPro" id="IPR000594">
    <property type="entry name" value="ThiF_NAD_FAD-bd"/>
</dbReference>
<dbReference type="AlphaFoldDB" id="A0A9D1E0R6"/>
<sequence>MMGRYDRNRIYISAGQQERIRSYRVFIGEAGIGSLVAECALRLGFERITVVDMDSVEESNLNRQNYTYMDIGLSKTEAIGGRLRAINPDAEIVVKNTAVTHDNVRELIDGCDAAVNALDFTTDIPLELDDVCLGRGISVLHPYNIGFSPCVMVLTPGSPTLRELLPEGASPAGFEKRAVEHVIRHFDRIAEPKLYLDRILWKYEDEGGVFPPPQLSVASSMLAGMCTDILFRLATGSVVKTFPKFYFYSIADDVL</sequence>
<organism evidence="2 3">
    <name type="scientific">Candidatus Coprenecus avistercoris</name>
    <dbReference type="NCBI Taxonomy" id="2840730"/>
    <lineage>
        <taxon>Bacteria</taxon>
        <taxon>Pseudomonadati</taxon>
        <taxon>Bacteroidota</taxon>
        <taxon>Bacteroidia</taxon>
        <taxon>Bacteroidales</taxon>
        <taxon>Rikenellaceae</taxon>
        <taxon>Rikenellaceae incertae sedis</taxon>
        <taxon>Candidatus Coprenecus</taxon>
    </lineage>
</organism>
<evidence type="ECO:0000313" key="2">
    <source>
        <dbReference type="EMBL" id="HIR62458.1"/>
    </source>
</evidence>
<feature type="domain" description="THIF-type NAD/FAD binding fold" evidence="1">
    <location>
        <begin position="5"/>
        <end position="249"/>
    </location>
</feature>
<evidence type="ECO:0000313" key="3">
    <source>
        <dbReference type="Proteomes" id="UP000886744"/>
    </source>
</evidence>
<dbReference type="GO" id="GO:0008641">
    <property type="term" value="F:ubiquitin-like modifier activating enzyme activity"/>
    <property type="evidence" value="ECO:0007669"/>
    <property type="project" value="InterPro"/>
</dbReference>
<keyword evidence="2" id="KW-0548">Nucleotidyltransferase</keyword>
<protein>
    <submittedName>
        <fullName evidence="2">ThiF family adenylyltransferase</fullName>
    </submittedName>
</protein>
<proteinExistence type="predicted"/>
<reference evidence="2" key="1">
    <citation type="submission" date="2020-10" db="EMBL/GenBank/DDBJ databases">
        <authorList>
            <person name="Gilroy R."/>
        </authorList>
    </citation>
    <scope>NUCLEOTIDE SEQUENCE</scope>
    <source>
        <strain evidence="2">ChiHjej13B12-12457</strain>
    </source>
</reference>
<dbReference type="InterPro" id="IPR035985">
    <property type="entry name" value="Ubiquitin-activating_enz"/>
</dbReference>
<dbReference type="PANTHER" id="PTHR43267">
    <property type="entry name" value="TRNA THREONYLCARBAMOYLADENOSINE DEHYDRATASE"/>
    <property type="match status" value="1"/>
</dbReference>
<evidence type="ECO:0000259" key="1">
    <source>
        <dbReference type="Pfam" id="PF00899"/>
    </source>
</evidence>
<dbReference type="SUPFAM" id="SSF69572">
    <property type="entry name" value="Activating enzymes of the ubiquitin-like proteins"/>
    <property type="match status" value="1"/>
</dbReference>
<dbReference type="Pfam" id="PF00899">
    <property type="entry name" value="ThiF"/>
    <property type="match status" value="1"/>
</dbReference>
<keyword evidence="2" id="KW-0808">Transferase</keyword>